<proteinExistence type="predicted"/>
<accession>A0A836ZS22</accession>
<gene>
    <name evidence="2" type="ORF">A11K_0117405</name>
</gene>
<evidence type="ECO:0000313" key="2">
    <source>
        <dbReference type="EMBL" id="KFA01194.1"/>
    </source>
</evidence>
<dbReference type="AlphaFoldDB" id="A0A836ZS22"/>
<organism evidence="2">
    <name type="scientific">Xanthomonas vasicola pv. vasculorum NCPPB 890</name>
    <dbReference type="NCBI Taxonomy" id="1184265"/>
    <lineage>
        <taxon>Bacteria</taxon>
        <taxon>Pseudomonadati</taxon>
        <taxon>Pseudomonadota</taxon>
        <taxon>Gammaproteobacteria</taxon>
        <taxon>Lysobacterales</taxon>
        <taxon>Lysobacteraceae</taxon>
        <taxon>Xanthomonas</taxon>
    </lineage>
</organism>
<sequence length="72" mass="8106">MYRGATYSSLFHLLTYFIGVEACDLLFGEIGLMSLRQRRSSASSSSMLIVTYSRIKNSMLKVSEKGSLMEGW</sequence>
<reference evidence="2" key="1">
    <citation type="submission" date="2012-05" db="EMBL/GenBank/DDBJ databases">
        <authorList>
            <person name="Studholme D.J."/>
            <person name="Wasukira A."/>
            <person name="Grant M."/>
        </authorList>
    </citation>
    <scope>NUCLEOTIDE SEQUENCE [LARGE SCALE GENOMIC DNA]</scope>
    <source>
        <strain evidence="2">NCPPB 890</strain>
    </source>
</reference>
<name>A0A836ZS22_XANVA</name>
<keyword evidence="1" id="KW-1133">Transmembrane helix</keyword>
<keyword evidence="1" id="KW-0812">Transmembrane</keyword>
<protein>
    <submittedName>
        <fullName evidence="2">Uncharacterized protein</fullName>
    </submittedName>
</protein>
<keyword evidence="1" id="KW-0472">Membrane</keyword>
<dbReference type="EMBL" id="AKBN01001057">
    <property type="protein sequence ID" value="KFA01194.1"/>
    <property type="molecule type" value="Genomic_DNA"/>
</dbReference>
<evidence type="ECO:0000256" key="1">
    <source>
        <dbReference type="SAM" id="Phobius"/>
    </source>
</evidence>
<comment type="caution">
    <text evidence="2">The sequence shown here is derived from an EMBL/GenBank/DDBJ whole genome shotgun (WGS) entry which is preliminary data.</text>
</comment>
<feature type="transmembrane region" description="Helical" evidence="1">
    <location>
        <begin position="13"/>
        <end position="35"/>
    </location>
</feature>